<evidence type="ECO:0008006" key="6">
    <source>
        <dbReference type="Google" id="ProtNLM"/>
    </source>
</evidence>
<dbReference type="Proteomes" id="UP000612456">
    <property type="component" value="Unassembled WGS sequence"/>
</dbReference>
<evidence type="ECO:0000313" key="5">
    <source>
        <dbReference type="Proteomes" id="UP000612456"/>
    </source>
</evidence>
<accession>A0A917E283</accession>
<reference evidence="4" key="1">
    <citation type="journal article" date="2014" name="Int. J. Syst. Evol. Microbiol.">
        <title>Complete genome sequence of Corynebacterium casei LMG S-19264T (=DSM 44701T), isolated from a smear-ripened cheese.</title>
        <authorList>
            <consortium name="US DOE Joint Genome Institute (JGI-PGF)"/>
            <person name="Walter F."/>
            <person name="Albersmeier A."/>
            <person name="Kalinowski J."/>
            <person name="Ruckert C."/>
        </authorList>
    </citation>
    <scope>NUCLEOTIDE SEQUENCE</scope>
    <source>
        <strain evidence="4">CGMCC 1.15178</strain>
    </source>
</reference>
<feature type="binding site" evidence="3">
    <location>
        <position position="141"/>
    </location>
    <ligand>
        <name>a divalent metal cation</name>
        <dbReference type="ChEBI" id="CHEBI:60240"/>
    </ligand>
</feature>
<keyword evidence="5" id="KW-1185">Reference proteome</keyword>
<feature type="binding site" evidence="3">
    <location>
        <position position="52"/>
    </location>
    <ligand>
        <name>a divalent metal cation</name>
        <dbReference type="ChEBI" id="CHEBI:60240"/>
    </ligand>
</feature>
<sequence>MMSGVMTFRDQLLEELELAVRTSAALITRISPEQWDYRPADNMRTLLELVHHLVSIPASDLAIMQEKTQEEVQNVEGQISGLSEPEQLAQLFRQNYETLHAYITSLSEEELLHKSTKAFYLEHGMVQSKWLIEIVTHSFHHRSQLYNYLKQMGHDLNFFMLYG</sequence>
<dbReference type="AlphaFoldDB" id="A0A917E283"/>
<evidence type="ECO:0000256" key="2">
    <source>
        <dbReference type="ARBA" id="ARBA00022723"/>
    </source>
</evidence>
<organism evidence="4 5">
    <name type="scientific">Paenibacillus nasutitermitis</name>
    <dbReference type="NCBI Taxonomy" id="1652958"/>
    <lineage>
        <taxon>Bacteria</taxon>
        <taxon>Bacillati</taxon>
        <taxon>Bacillota</taxon>
        <taxon>Bacilli</taxon>
        <taxon>Bacillales</taxon>
        <taxon>Paenibacillaceae</taxon>
        <taxon>Paenibacillus</taxon>
    </lineage>
</organism>
<dbReference type="InterPro" id="IPR007837">
    <property type="entry name" value="DinB"/>
</dbReference>
<dbReference type="EMBL" id="BMHP01000006">
    <property type="protein sequence ID" value="GGD93209.1"/>
    <property type="molecule type" value="Genomic_DNA"/>
</dbReference>
<proteinExistence type="inferred from homology"/>
<dbReference type="InterPro" id="IPR034660">
    <property type="entry name" value="DinB/YfiT-like"/>
</dbReference>
<dbReference type="Gene3D" id="1.20.120.450">
    <property type="entry name" value="dinb family like domain"/>
    <property type="match status" value="1"/>
</dbReference>
<dbReference type="Pfam" id="PF05163">
    <property type="entry name" value="DinB"/>
    <property type="match status" value="1"/>
</dbReference>
<comment type="similarity">
    <text evidence="1">Belongs to the DinB family.</text>
</comment>
<reference evidence="4" key="2">
    <citation type="submission" date="2020-09" db="EMBL/GenBank/DDBJ databases">
        <authorList>
            <person name="Sun Q."/>
            <person name="Zhou Y."/>
        </authorList>
    </citation>
    <scope>NUCLEOTIDE SEQUENCE</scope>
    <source>
        <strain evidence="4">CGMCC 1.15178</strain>
    </source>
</reference>
<keyword evidence="2 3" id="KW-0479">Metal-binding</keyword>
<dbReference type="GO" id="GO:0046872">
    <property type="term" value="F:metal ion binding"/>
    <property type="evidence" value="ECO:0007669"/>
    <property type="project" value="UniProtKB-KW"/>
</dbReference>
<gene>
    <name evidence="4" type="ORF">GCM10010911_59770</name>
</gene>
<name>A0A917E283_9BACL</name>
<protein>
    <recommendedName>
        <fullName evidence="6">Damage-inducible protein DinB</fullName>
    </recommendedName>
</protein>
<dbReference type="SUPFAM" id="SSF109854">
    <property type="entry name" value="DinB/YfiT-like putative metalloenzymes"/>
    <property type="match status" value="1"/>
</dbReference>
<evidence type="ECO:0000313" key="4">
    <source>
        <dbReference type="EMBL" id="GGD93209.1"/>
    </source>
</evidence>
<feature type="binding site" evidence="3">
    <location>
        <position position="137"/>
    </location>
    <ligand>
        <name>a divalent metal cation</name>
        <dbReference type="ChEBI" id="CHEBI:60240"/>
    </ligand>
</feature>
<evidence type="ECO:0000256" key="1">
    <source>
        <dbReference type="ARBA" id="ARBA00008635"/>
    </source>
</evidence>
<evidence type="ECO:0000256" key="3">
    <source>
        <dbReference type="PIRSR" id="PIRSR607837-1"/>
    </source>
</evidence>
<comment type="caution">
    <text evidence="4">The sequence shown here is derived from an EMBL/GenBank/DDBJ whole genome shotgun (WGS) entry which is preliminary data.</text>
</comment>